<keyword evidence="3" id="KW-1185">Reference proteome</keyword>
<sequence>MKKSKFTEAQVAFVLKQVEDGTPAAEDWRRGYNEVRPHSAIGNKLPISLINGSREQVRANVPP</sequence>
<organism evidence="2 3">
    <name type="scientific">Litoreibacter roseus</name>
    <dbReference type="NCBI Taxonomy" id="2601869"/>
    <lineage>
        <taxon>Bacteria</taxon>
        <taxon>Pseudomonadati</taxon>
        <taxon>Pseudomonadota</taxon>
        <taxon>Alphaproteobacteria</taxon>
        <taxon>Rhodobacterales</taxon>
        <taxon>Roseobacteraceae</taxon>
        <taxon>Litoreibacter</taxon>
    </lineage>
</organism>
<dbReference type="Proteomes" id="UP000436822">
    <property type="component" value="Unassembled WGS sequence"/>
</dbReference>
<dbReference type="InterPro" id="IPR001584">
    <property type="entry name" value="Integrase_cat-core"/>
</dbReference>
<dbReference type="GO" id="GO:0015074">
    <property type="term" value="P:DNA integration"/>
    <property type="evidence" value="ECO:0007669"/>
    <property type="project" value="InterPro"/>
</dbReference>
<feature type="domain" description="Integrase catalytic" evidence="1">
    <location>
        <begin position="24"/>
        <end position="46"/>
    </location>
</feature>
<accession>A0A6N6JN29</accession>
<comment type="caution">
    <text evidence="2">The sequence shown here is derived from an EMBL/GenBank/DDBJ whole genome shotgun (WGS) entry which is preliminary data.</text>
</comment>
<protein>
    <recommendedName>
        <fullName evidence="1">Integrase catalytic domain-containing protein</fullName>
    </recommendedName>
</protein>
<reference evidence="2 3" key="1">
    <citation type="submission" date="2019-12" db="EMBL/GenBank/DDBJ databases">
        <title>Litoreibacter badius sp. nov., a novel bacteriochlorophyll a-containing bacterium in the genus Litoreibacter.</title>
        <authorList>
            <person name="Kanamuro M."/>
            <person name="Takabe Y."/>
            <person name="Mori K."/>
            <person name="Takaichi S."/>
            <person name="Hanada S."/>
        </authorList>
    </citation>
    <scope>NUCLEOTIDE SEQUENCE [LARGE SCALE GENOMIC DNA]</scope>
    <source>
        <strain evidence="2 3">K6</strain>
    </source>
</reference>
<name>A0A6N6JN29_9RHOB</name>
<gene>
    <name evidence="2" type="ORF">KIN_44340</name>
</gene>
<evidence type="ECO:0000313" key="2">
    <source>
        <dbReference type="EMBL" id="GFE67360.1"/>
    </source>
</evidence>
<dbReference type="EMBL" id="BLJE01000013">
    <property type="protein sequence ID" value="GFE67360.1"/>
    <property type="molecule type" value="Genomic_DNA"/>
</dbReference>
<evidence type="ECO:0000259" key="1">
    <source>
        <dbReference type="Pfam" id="PF13683"/>
    </source>
</evidence>
<dbReference type="AlphaFoldDB" id="A0A6N6JN29"/>
<dbReference type="Pfam" id="PF13683">
    <property type="entry name" value="rve_3"/>
    <property type="match status" value="1"/>
</dbReference>
<proteinExistence type="predicted"/>
<evidence type="ECO:0000313" key="3">
    <source>
        <dbReference type="Proteomes" id="UP000436822"/>
    </source>
</evidence>